<accession>A0A9D1EIQ6</accession>
<feature type="binding site" evidence="2">
    <location>
        <position position="167"/>
    </location>
    <ligand>
        <name>ATP</name>
        <dbReference type="ChEBI" id="CHEBI:30616"/>
    </ligand>
</feature>
<dbReference type="GO" id="GO:0005737">
    <property type="term" value="C:cytoplasm"/>
    <property type="evidence" value="ECO:0007669"/>
    <property type="project" value="UniProtKB-SubCell"/>
</dbReference>
<protein>
    <recommendedName>
        <fullName evidence="2">tRNA(Met) cytidine acetate ligase</fullName>
        <ecNumber evidence="2">6.3.4.-</ecNumber>
    </recommendedName>
</protein>
<dbReference type="Pfam" id="PF05636">
    <property type="entry name" value="HIGH_NTase1"/>
    <property type="match status" value="1"/>
</dbReference>
<feature type="binding site" evidence="2">
    <location>
        <position position="192"/>
    </location>
    <ligand>
        <name>ATP</name>
        <dbReference type="ChEBI" id="CHEBI:30616"/>
    </ligand>
</feature>
<dbReference type="PANTHER" id="PTHR37825:SF1">
    <property type="entry name" value="TRNA(MET) CYTIDINE ACETATE LIGASE"/>
    <property type="match status" value="1"/>
</dbReference>
<keyword evidence="2" id="KW-0963">Cytoplasm</keyword>
<reference evidence="3" key="1">
    <citation type="submission" date="2020-10" db="EMBL/GenBank/DDBJ databases">
        <authorList>
            <person name="Gilroy R."/>
        </authorList>
    </citation>
    <scope>NUCLEOTIDE SEQUENCE</scope>
    <source>
        <strain evidence="3">ChiSxjej1B13-7041</strain>
    </source>
</reference>
<dbReference type="HAMAP" id="MF_01539">
    <property type="entry name" value="TmcAL"/>
    <property type="match status" value="1"/>
</dbReference>
<dbReference type="SUPFAM" id="SSF52374">
    <property type="entry name" value="Nucleotidylyl transferase"/>
    <property type="match status" value="1"/>
</dbReference>
<dbReference type="EMBL" id="DVHU01000044">
    <property type="protein sequence ID" value="HIR92735.1"/>
    <property type="molecule type" value="Genomic_DNA"/>
</dbReference>
<evidence type="ECO:0000313" key="3">
    <source>
        <dbReference type="EMBL" id="HIR92735.1"/>
    </source>
</evidence>
<comment type="catalytic activity">
    <reaction evidence="2">
        <text>cytidine(34) in elongator tRNA(Met) + acetate + ATP = N(4)-acetylcytidine(34) in elongator tRNA(Met) + AMP + diphosphate</text>
        <dbReference type="Rhea" id="RHEA:58144"/>
        <dbReference type="Rhea" id="RHEA-COMP:10693"/>
        <dbReference type="Rhea" id="RHEA-COMP:10694"/>
        <dbReference type="ChEBI" id="CHEBI:30089"/>
        <dbReference type="ChEBI" id="CHEBI:30616"/>
        <dbReference type="ChEBI" id="CHEBI:33019"/>
        <dbReference type="ChEBI" id="CHEBI:74900"/>
        <dbReference type="ChEBI" id="CHEBI:82748"/>
        <dbReference type="ChEBI" id="CHEBI:456215"/>
    </reaction>
</comment>
<evidence type="ECO:0000256" key="2">
    <source>
        <dbReference type="HAMAP-Rule" id="MF_01539"/>
    </source>
</evidence>
<comment type="function">
    <text evidence="2">Catalyzes the formation of N(4)-acetylcytidine (ac(4)C) at the wobble position of elongator tRNA(Met), using acetate and ATP as substrates. First activates an acetate ion to form acetyladenylate (Ac-AMP) and then transfers the acetyl group to tRNA to form ac(4)C34.</text>
</comment>
<comment type="caution">
    <text evidence="3">The sequence shown here is derived from an EMBL/GenBank/DDBJ whole genome shotgun (WGS) entry which is preliminary data.</text>
</comment>
<dbReference type="GO" id="GO:0005524">
    <property type="term" value="F:ATP binding"/>
    <property type="evidence" value="ECO:0007669"/>
    <property type="project" value="UniProtKB-KW"/>
</dbReference>
<dbReference type="Gene3D" id="3.40.50.620">
    <property type="entry name" value="HUPs"/>
    <property type="match status" value="1"/>
</dbReference>
<keyword evidence="2" id="KW-0436">Ligase</keyword>
<comment type="caution">
    <text evidence="2">Lacks conserved residue(s) required for the propagation of feature annotation.</text>
</comment>
<dbReference type="GO" id="GO:0006400">
    <property type="term" value="P:tRNA modification"/>
    <property type="evidence" value="ECO:0007669"/>
    <property type="project" value="UniProtKB-UniRule"/>
</dbReference>
<dbReference type="EC" id="6.3.4.-" evidence="2"/>
<feature type="binding site" evidence="2">
    <location>
        <begin position="7"/>
        <end position="20"/>
    </location>
    <ligand>
        <name>ATP</name>
        <dbReference type="ChEBI" id="CHEBI:30616"/>
    </ligand>
</feature>
<sequence>MKIAGLITEYNPFTQGHAWHLAKARELTGADYCVAVMSGDYVQRGEPAIFAKHARTRMALAAGVDAVFELPVDTATGSAEFFAAGAVSLLDSLGCVDTLVFGSERGEIEPFLRLTPLLCREDSHFQEILRRGLRGGLSFPAARARALREICKGEFPSHDQELLDSPNNILGLEYCKALYRQGSAISPLTVKRQGAGYHDPSLEPESFPSASALRRLLRPEEKKAPQFPEALESLIPASLHPLYKELLGSGGPLFGEDFSLLLFTKILERDARELEAIWDLSPELASRIKRLSPSFSGWTSFTAAVKTRDLTQTRVQRALLHLLLDLRGWQPPAWARLLGFRRESAPLLSAIKRQSKIPLITKLADARELLSPEAFCQLEKTAGASQLYQAVYSHKYGLPFVHEYQKQLEIL</sequence>
<keyword evidence="1 2" id="KW-0819">tRNA processing</keyword>
<dbReference type="InterPro" id="IPR008513">
    <property type="entry name" value="tRNA(Met)_cyd_acetate_ligase"/>
</dbReference>
<comment type="similarity">
    <text evidence="2">Belongs to the TmcAL family.</text>
</comment>
<evidence type="ECO:0000313" key="4">
    <source>
        <dbReference type="Proteomes" id="UP000886841"/>
    </source>
</evidence>
<dbReference type="PANTHER" id="PTHR37825">
    <property type="entry name" value="TRNA(MET) CYTIDINE ACETATE LIGASE"/>
    <property type="match status" value="1"/>
</dbReference>
<organism evidence="3 4">
    <name type="scientific">Candidatus Egerieimonas intestinavium</name>
    <dbReference type="NCBI Taxonomy" id="2840777"/>
    <lineage>
        <taxon>Bacteria</taxon>
        <taxon>Bacillati</taxon>
        <taxon>Bacillota</taxon>
        <taxon>Clostridia</taxon>
        <taxon>Lachnospirales</taxon>
        <taxon>Lachnospiraceae</taxon>
        <taxon>Lachnospiraceae incertae sedis</taxon>
        <taxon>Candidatus Egerieimonas</taxon>
    </lineage>
</organism>
<proteinExistence type="inferred from homology"/>
<keyword evidence="2" id="KW-0694">RNA-binding</keyword>
<feature type="binding site" evidence="2">
    <location>
        <position position="102"/>
    </location>
    <ligand>
        <name>ATP</name>
        <dbReference type="ChEBI" id="CHEBI:30616"/>
    </ligand>
</feature>
<comment type="subcellular location">
    <subcellularLocation>
        <location evidence="2">Cytoplasm</location>
    </subcellularLocation>
</comment>
<dbReference type="InterPro" id="IPR014729">
    <property type="entry name" value="Rossmann-like_a/b/a_fold"/>
</dbReference>
<keyword evidence="2" id="KW-0067">ATP-binding</keyword>
<keyword evidence="2" id="KW-0547">Nucleotide-binding</keyword>
<keyword evidence="2" id="KW-0820">tRNA-binding</keyword>
<dbReference type="AlphaFoldDB" id="A0A9D1EIQ6"/>
<reference evidence="3" key="2">
    <citation type="journal article" date="2021" name="PeerJ">
        <title>Extensive microbial diversity within the chicken gut microbiome revealed by metagenomics and culture.</title>
        <authorList>
            <person name="Gilroy R."/>
            <person name="Ravi A."/>
            <person name="Getino M."/>
            <person name="Pursley I."/>
            <person name="Horton D.L."/>
            <person name="Alikhan N.F."/>
            <person name="Baker D."/>
            <person name="Gharbi K."/>
            <person name="Hall N."/>
            <person name="Watson M."/>
            <person name="Adriaenssens E.M."/>
            <person name="Foster-Nyarko E."/>
            <person name="Jarju S."/>
            <person name="Secka A."/>
            <person name="Antonio M."/>
            <person name="Oren A."/>
            <person name="Chaudhuri R.R."/>
            <person name="La Ragione R."/>
            <person name="Hildebrand F."/>
            <person name="Pallen M.J."/>
        </authorList>
    </citation>
    <scope>NUCLEOTIDE SEQUENCE</scope>
    <source>
        <strain evidence="3">ChiSxjej1B13-7041</strain>
    </source>
</reference>
<name>A0A9D1EIQ6_9FIRM</name>
<dbReference type="Proteomes" id="UP000886841">
    <property type="component" value="Unassembled WGS sequence"/>
</dbReference>
<evidence type="ECO:0000256" key="1">
    <source>
        <dbReference type="ARBA" id="ARBA00022694"/>
    </source>
</evidence>
<gene>
    <name evidence="2" type="primary">tmcAL</name>
    <name evidence="3" type="ORF">IAB98_04880</name>
</gene>
<dbReference type="GO" id="GO:0016879">
    <property type="term" value="F:ligase activity, forming carbon-nitrogen bonds"/>
    <property type="evidence" value="ECO:0007669"/>
    <property type="project" value="UniProtKB-UniRule"/>
</dbReference>
<dbReference type="GO" id="GO:0000049">
    <property type="term" value="F:tRNA binding"/>
    <property type="evidence" value="ECO:0007669"/>
    <property type="project" value="UniProtKB-KW"/>
</dbReference>